<gene>
    <name evidence="2" type="ORF">ALC53_02663</name>
</gene>
<accession>A0A195BSB6</accession>
<feature type="compositionally biased region" description="Basic and acidic residues" evidence="1">
    <location>
        <begin position="385"/>
        <end position="399"/>
    </location>
</feature>
<feature type="region of interest" description="Disordered" evidence="1">
    <location>
        <begin position="121"/>
        <end position="159"/>
    </location>
</feature>
<feature type="compositionally biased region" description="Low complexity" evidence="1">
    <location>
        <begin position="335"/>
        <end position="348"/>
    </location>
</feature>
<feature type="compositionally biased region" description="Acidic residues" evidence="1">
    <location>
        <begin position="320"/>
        <end position="330"/>
    </location>
</feature>
<feature type="compositionally biased region" description="Basic and acidic residues" evidence="1">
    <location>
        <begin position="195"/>
        <end position="229"/>
    </location>
</feature>
<feature type="compositionally biased region" description="Pro residues" evidence="1">
    <location>
        <begin position="283"/>
        <end position="303"/>
    </location>
</feature>
<feature type="region of interest" description="Disordered" evidence="1">
    <location>
        <begin position="283"/>
        <end position="441"/>
    </location>
</feature>
<evidence type="ECO:0000313" key="3">
    <source>
        <dbReference type="Proteomes" id="UP000078540"/>
    </source>
</evidence>
<dbReference type="AlphaFoldDB" id="A0A195BSB6"/>
<feature type="compositionally biased region" description="Basic residues" evidence="1">
    <location>
        <begin position="173"/>
        <end position="194"/>
    </location>
</feature>
<dbReference type="Proteomes" id="UP000078540">
    <property type="component" value="Unassembled WGS sequence"/>
</dbReference>
<name>A0A195BSB6_9HYME</name>
<organism evidence="2 3">
    <name type="scientific">Atta colombica</name>
    <dbReference type="NCBI Taxonomy" id="520822"/>
    <lineage>
        <taxon>Eukaryota</taxon>
        <taxon>Metazoa</taxon>
        <taxon>Ecdysozoa</taxon>
        <taxon>Arthropoda</taxon>
        <taxon>Hexapoda</taxon>
        <taxon>Insecta</taxon>
        <taxon>Pterygota</taxon>
        <taxon>Neoptera</taxon>
        <taxon>Endopterygota</taxon>
        <taxon>Hymenoptera</taxon>
        <taxon>Apocrita</taxon>
        <taxon>Aculeata</taxon>
        <taxon>Formicoidea</taxon>
        <taxon>Formicidae</taxon>
        <taxon>Myrmicinae</taxon>
        <taxon>Atta</taxon>
    </lineage>
</organism>
<dbReference type="EMBL" id="KQ976423">
    <property type="protein sequence ID" value="KYM88897.1"/>
    <property type="molecule type" value="Genomic_DNA"/>
</dbReference>
<evidence type="ECO:0000256" key="1">
    <source>
        <dbReference type="SAM" id="MobiDB-lite"/>
    </source>
</evidence>
<sequence>MHFPPGPSPSATLAPTRRSPGGKRRTKRGGSSVRGPHGGARRRLDERVGLLWLGGWREVMTAEVLSGSFVKKTRSTALRRAAGKKRWQKGRVSERGTVLACARADVLTTKAMEWRSFAMNSRENREGGTGEGGEGGRQATEGGLRGAMAQGWRPPRRKEQPAICEHLGVRERRGRVQRAHGSDRRKRIRRKKREKTFVREAGQKKEGGRAVGWQRDKEIKRKGEKERVSQDAPPATDCTLVAFRAQACTCVVRFCALTLSRYLGGVAWSSSLRGYIPTVPPLPPLPPPPPPPPTTPTPTPPSARHPSDARGGAPRRRNDGDDDDDDDNDDDRIPTAVTTTTAATTTSAIHNDDNFGRSCRRATSRVTLHPAARGDERWRKRNRLKERDLPGREQRGGWRRDRRVSKKKKEEEKEEEVREDDDEGDNGDDDEEDGGAPAVEGERRHIRRELLRWTKNMVFVVENTLVVETCCEPKRRILADYVPGVTPTRACTFNRVMIHRNLMKLEKEIDVGVSVIGTRSYEKN</sequence>
<reference evidence="2 3" key="1">
    <citation type="submission" date="2015-09" db="EMBL/GenBank/DDBJ databases">
        <title>Atta colombica WGS genome.</title>
        <authorList>
            <person name="Nygaard S."/>
            <person name="Hu H."/>
            <person name="Boomsma J."/>
            <person name="Zhang G."/>
        </authorList>
    </citation>
    <scope>NUCLEOTIDE SEQUENCE [LARGE SCALE GENOMIC DNA]</scope>
    <source>
        <strain evidence="2">Treedump-2</strain>
        <tissue evidence="2">Whole body</tissue>
    </source>
</reference>
<feature type="region of interest" description="Disordered" evidence="1">
    <location>
        <begin position="173"/>
        <end position="233"/>
    </location>
</feature>
<feature type="region of interest" description="Disordered" evidence="1">
    <location>
        <begin position="1"/>
        <end position="41"/>
    </location>
</feature>
<proteinExistence type="predicted"/>
<feature type="compositionally biased region" description="Acidic residues" evidence="1">
    <location>
        <begin position="412"/>
        <end position="434"/>
    </location>
</feature>
<protein>
    <submittedName>
        <fullName evidence="2">Uncharacterized protein</fullName>
    </submittedName>
</protein>
<keyword evidence="3" id="KW-1185">Reference proteome</keyword>
<evidence type="ECO:0000313" key="2">
    <source>
        <dbReference type="EMBL" id="KYM88897.1"/>
    </source>
</evidence>